<evidence type="ECO:0000313" key="2">
    <source>
        <dbReference type="Proteomes" id="UP000265520"/>
    </source>
</evidence>
<comment type="caution">
    <text evidence="1">The sequence shown here is derived from an EMBL/GenBank/DDBJ whole genome shotgun (WGS) entry which is preliminary data.</text>
</comment>
<evidence type="ECO:0000313" key="1">
    <source>
        <dbReference type="EMBL" id="MCI40068.1"/>
    </source>
</evidence>
<reference evidence="1 2" key="1">
    <citation type="journal article" date="2018" name="Front. Plant Sci.">
        <title>Red Clover (Trifolium pratense) and Zigzag Clover (T. medium) - A Picture of Genomic Similarities and Differences.</title>
        <authorList>
            <person name="Dluhosova J."/>
            <person name="Istvanek J."/>
            <person name="Nedelnik J."/>
            <person name="Repkova J."/>
        </authorList>
    </citation>
    <scope>NUCLEOTIDE SEQUENCE [LARGE SCALE GENOMIC DNA]</scope>
    <source>
        <strain evidence="2">cv. 10/8</strain>
        <tissue evidence="1">Leaf</tissue>
    </source>
</reference>
<organism evidence="1 2">
    <name type="scientific">Trifolium medium</name>
    <dbReference type="NCBI Taxonomy" id="97028"/>
    <lineage>
        <taxon>Eukaryota</taxon>
        <taxon>Viridiplantae</taxon>
        <taxon>Streptophyta</taxon>
        <taxon>Embryophyta</taxon>
        <taxon>Tracheophyta</taxon>
        <taxon>Spermatophyta</taxon>
        <taxon>Magnoliopsida</taxon>
        <taxon>eudicotyledons</taxon>
        <taxon>Gunneridae</taxon>
        <taxon>Pentapetalae</taxon>
        <taxon>rosids</taxon>
        <taxon>fabids</taxon>
        <taxon>Fabales</taxon>
        <taxon>Fabaceae</taxon>
        <taxon>Papilionoideae</taxon>
        <taxon>50 kb inversion clade</taxon>
        <taxon>NPAAA clade</taxon>
        <taxon>Hologalegina</taxon>
        <taxon>IRL clade</taxon>
        <taxon>Trifolieae</taxon>
        <taxon>Trifolium</taxon>
    </lineage>
</organism>
<accession>A0A392RTV1</accession>
<keyword evidence="2" id="KW-1185">Reference proteome</keyword>
<sequence length="79" mass="9293">MINTRGMQRKHHLEIDGWRVKRRRLRLLGISQDRPSSESASTPFSRFARVLLPLHRLFAKANERNKEALIWCINGQTLL</sequence>
<dbReference type="AlphaFoldDB" id="A0A392RTV1"/>
<name>A0A392RTV1_9FABA</name>
<proteinExistence type="predicted"/>
<dbReference type="EMBL" id="LXQA010275416">
    <property type="protein sequence ID" value="MCI40068.1"/>
    <property type="molecule type" value="Genomic_DNA"/>
</dbReference>
<dbReference type="Proteomes" id="UP000265520">
    <property type="component" value="Unassembled WGS sequence"/>
</dbReference>
<protein>
    <submittedName>
        <fullName evidence="1">Uncharacterized protein</fullName>
    </submittedName>
</protein>